<reference evidence="1" key="1">
    <citation type="submission" date="2021-06" db="EMBL/GenBank/DDBJ databases">
        <title>Parelaphostrongylus tenuis whole genome reference sequence.</title>
        <authorList>
            <person name="Garwood T.J."/>
            <person name="Larsen P.A."/>
            <person name="Fountain-Jones N.M."/>
            <person name="Garbe J.R."/>
            <person name="Macchietto M.G."/>
            <person name="Kania S.A."/>
            <person name="Gerhold R.W."/>
            <person name="Richards J.E."/>
            <person name="Wolf T.M."/>
        </authorList>
    </citation>
    <scope>NUCLEOTIDE SEQUENCE</scope>
    <source>
        <strain evidence="1">MNPRO001-30</strain>
        <tissue evidence="1">Meninges</tissue>
    </source>
</reference>
<dbReference type="AlphaFoldDB" id="A0AAD5MRV5"/>
<organism evidence="1 2">
    <name type="scientific">Parelaphostrongylus tenuis</name>
    <name type="common">Meningeal worm</name>
    <dbReference type="NCBI Taxonomy" id="148309"/>
    <lineage>
        <taxon>Eukaryota</taxon>
        <taxon>Metazoa</taxon>
        <taxon>Ecdysozoa</taxon>
        <taxon>Nematoda</taxon>
        <taxon>Chromadorea</taxon>
        <taxon>Rhabditida</taxon>
        <taxon>Rhabditina</taxon>
        <taxon>Rhabditomorpha</taxon>
        <taxon>Strongyloidea</taxon>
        <taxon>Metastrongylidae</taxon>
        <taxon>Parelaphostrongylus</taxon>
    </lineage>
</organism>
<gene>
    <name evidence="1" type="primary">UNC-80_1</name>
    <name evidence="1" type="ORF">KIN20_023502</name>
</gene>
<comment type="caution">
    <text evidence="1">The sequence shown here is derived from an EMBL/GenBank/DDBJ whole genome shotgun (WGS) entry which is preliminary data.</text>
</comment>
<accession>A0AAD5MRV5</accession>
<protein>
    <submittedName>
        <fullName evidence="1">Unc-80p</fullName>
    </submittedName>
</protein>
<keyword evidence="2" id="KW-1185">Reference proteome</keyword>
<dbReference type="EMBL" id="JAHQIW010004773">
    <property type="protein sequence ID" value="KAJ1363605.1"/>
    <property type="molecule type" value="Genomic_DNA"/>
</dbReference>
<evidence type="ECO:0000313" key="2">
    <source>
        <dbReference type="Proteomes" id="UP001196413"/>
    </source>
</evidence>
<evidence type="ECO:0000313" key="1">
    <source>
        <dbReference type="EMBL" id="KAJ1363605.1"/>
    </source>
</evidence>
<sequence length="89" mass="10224">MHVRYLQHQHQGTVQLLLMPLSTAANSIKSTKWVDDNDESDCEAVPLPIQTFLWRQTKLSSENIERTAAWNALMNLYVDLSSTFFLNAE</sequence>
<name>A0AAD5MRV5_PARTN</name>
<proteinExistence type="predicted"/>
<dbReference type="Proteomes" id="UP001196413">
    <property type="component" value="Unassembled WGS sequence"/>
</dbReference>